<dbReference type="SUPFAM" id="SSF51182">
    <property type="entry name" value="RmlC-like cupins"/>
    <property type="match status" value="1"/>
</dbReference>
<protein>
    <recommendedName>
        <fullName evidence="4">L-ectoine synthase</fullName>
        <ecNumber evidence="3">4.2.1.108</ecNumber>
    </recommendedName>
    <alternativeName>
        <fullName evidence="6">N-acetyldiaminobutyrate dehydratase</fullName>
    </alternativeName>
</protein>
<dbReference type="NCBIfam" id="NF009806">
    <property type="entry name" value="PRK13290.1"/>
    <property type="match status" value="1"/>
</dbReference>
<dbReference type="Proteomes" id="UP000095759">
    <property type="component" value="Unassembled WGS sequence"/>
</dbReference>
<comment type="catalytic activity">
    <reaction evidence="7">
        <text>(2S)-4-acetamido-2-aminobutanoate = L-ectoine + H2O</text>
        <dbReference type="Rhea" id="RHEA:17281"/>
        <dbReference type="ChEBI" id="CHEBI:15377"/>
        <dbReference type="ChEBI" id="CHEBI:58515"/>
        <dbReference type="ChEBI" id="CHEBI:58929"/>
        <dbReference type="EC" id="4.2.1.108"/>
    </reaction>
</comment>
<evidence type="ECO:0000313" key="8">
    <source>
        <dbReference type="EMBL" id="OEJ25413.1"/>
    </source>
</evidence>
<dbReference type="STRING" id="285458.BGM19_22930"/>
<comment type="similarity">
    <text evidence="2">Belongs to the ectoine synthase family.</text>
</comment>
<dbReference type="CDD" id="cd06978">
    <property type="entry name" value="cupin_EctC"/>
    <property type="match status" value="1"/>
</dbReference>
<dbReference type="UniPathway" id="UPA00067">
    <property type="reaction ID" value="UER00123"/>
</dbReference>
<gene>
    <name evidence="8" type="ORF">AS594_13880</name>
</gene>
<sequence>MIIRGLSDVKHVEWGNGLSRRFLTEADGMGYSLTDTVVFKGTVSKLQYQQHLEACYCISGSGAVETVAGERIEISEGMMYALDEHDAHLLIASENEDFRLVCAFAPALRGDEVHSLSADGYSRY</sequence>
<dbReference type="AlphaFoldDB" id="A0A1E5P792"/>
<evidence type="ECO:0000256" key="6">
    <source>
        <dbReference type="ARBA" id="ARBA00033271"/>
    </source>
</evidence>
<dbReference type="GO" id="GO:0033990">
    <property type="term" value="F:ectoine synthase activity"/>
    <property type="evidence" value="ECO:0007669"/>
    <property type="project" value="UniProtKB-EC"/>
</dbReference>
<keyword evidence="9" id="KW-1185">Reference proteome</keyword>
<dbReference type="EMBL" id="MEHJ01000001">
    <property type="protein sequence ID" value="OEJ25413.1"/>
    <property type="molecule type" value="Genomic_DNA"/>
</dbReference>
<dbReference type="Gene3D" id="2.60.120.10">
    <property type="entry name" value="Jelly Rolls"/>
    <property type="match status" value="1"/>
</dbReference>
<name>A0A1E5P792_9ACTN</name>
<evidence type="ECO:0000256" key="3">
    <source>
        <dbReference type="ARBA" id="ARBA00013192"/>
    </source>
</evidence>
<evidence type="ECO:0000256" key="7">
    <source>
        <dbReference type="ARBA" id="ARBA00048714"/>
    </source>
</evidence>
<evidence type="ECO:0000256" key="2">
    <source>
        <dbReference type="ARBA" id="ARBA00009637"/>
    </source>
</evidence>
<evidence type="ECO:0000256" key="5">
    <source>
        <dbReference type="ARBA" id="ARBA00023239"/>
    </source>
</evidence>
<comment type="caution">
    <text evidence="8">The sequence shown here is derived from an EMBL/GenBank/DDBJ whole genome shotgun (WGS) entry which is preliminary data.</text>
</comment>
<dbReference type="InterPro" id="IPR010462">
    <property type="entry name" value="Ectoine_synth"/>
</dbReference>
<dbReference type="InterPro" id="IPR014710">
    <property type="entry name" value="RmlC-like_jellyroll"/>
</dbReference>
<evidence type="ECO:0000313" key="9">
    <source>
        <dbReference type="Proteomes" id="UP000095759"/>
    </source>
</evidence>
<dbReference type="PANTHER" id="PTHR39289">
    <property type="match status" value="1"/>
</dbReference>
<reference evidence="8 9" key="1">
    <citation type="submission" date="2016-08" db="EMBL/GenBank/DDBJ databases">
        <title>Complete genome sequence of Streptomyces agglomeratus strain 6-3-2, a novel anti-MRSA actinomycete isolated from Wuli of Tebit, China.</title>
        <authorList>
            <person name="Chen X."/>
        </authorList>
    </citation>
    <scope>NUCLEOTIDE SEQUENCE [LARGE SCALE GENOMIC DNA]</scope>
    <source>
        <strain evidence="8 9">6-3-2</strain>
    </source>
</reference>
<comment type="pathway">
    <text evidence="1">Amine and polyamine biosynthesis; ectoine biosynthesis; L-ectoine from L-aspartate 4-semialdehyde: step 3/3.</text>
</comment>
<dbReference type="InterPro" id="IPR011051">
    <property type="entry name" value="RmlC_Cupin_sf"/>
</dbReference>
<dbReference type="RefSeq" id="WP_069927343.1">
    <property type="nucleotide sequence ID" value="NZ_MEHI01000001.1"/>
</dbReference>
<keyword evidence="5" id="KW-0456">Lyase</keyword>
<accession>A0A1E5P792</accession>
<proteinExistence type="inferred from homology"/>
<dbReference type="GO" id="GO:0019491">
    <property type="term" value="P:ectoine biosynthetic process"/>
    <property type="evidence" value="ECO:0007669"/>
    <property type="project" value="UniProtKB-UniPathway"/>
</dbReference>
<organism evidence="8 9">
    <name type="scientific">Streptomyces agglomeratus</name>
    <dbReference type="NCBI Taxonomy" id="285458"/>
    <lineage>
        <taxon>Bacteria</taxon>
        <taxon>Bacillati</taxon>
        <taxon>Actinomycetota</taxon>
        <taxon>Actinomycetes</taxon>
        <taxon>Kitasatosporales</taxon>
        <taxon>Streptomycetaceae</taxon>
        <taxon>Streptomyces</taxon>
    </lineage>
</organism>
<dbReference type="PANTHER" id="PTHR39289:SF1">
    <property type="entry name" value="L-ECTOINE SYNTHASE"/>
    <property type="match status" value="1"/>
</dbReference>
<dbReference type="EC" id="4.2.1.108" evidence="3"/>
<dbReference type="OrthoDB" id="4406415at2"/>
<dbReference type="Pfam" id="PF06339">
    <property type="entry name" value="Ectoine_synth"/>
    <property type="match status" value="1"/>
</dbReference>
<evidence type="ECO:0000256" key="4">
    <source>
        <dbReference type="ARBA" id="ARBA00019707"/>
    </source>
</evidence>
<evidence type="ECO:0000256" key="1">
    <source>
        <dbReference type="ARBA" id="ARBA00005181"/>
    </source>
</evidence>